<dbReference type="Pfam" id="PF22725">
    <property type="entry name" value="GFO_IDH_MocA_C3"/>
    <property type="match status" value="1"/>
</dbReference>
<accession>A0A0U9H4P7</accession>
<sequence length="319" mass="35908">MSFAHMHAYSYAVSLVKIPGVTLVGVFDKDQGRGEKAAKKYQVPYFKQQDAFLRQDMDAVIICSENIYHKEMVIEAAKAKKHILVEKPIATSVEDAKEMIQICKENGVSLQVAYPVRFSRPIRMLKSMIDAGELGELVAIRSTNRGQNPGGWFIEKELSGGGAVLDHTVHMVDIMRWYTNKEITEVYGVVDSYFHNIDIDDAGILTLEFENGLIATHDSSWSKFYAYPTWGDVTIEVIGTKKSVRVDALKEHYRVYTSGDKALRHIPFGNKMDFDLVQDFINCVKYGRQPSITGYDGLKSMEVALAAYRSSENKTAILL</sequence>
<dbReference type="AlphaFoldDB" id="A0A0U9H4P7"/>
<dbReference type="EMBL" id="BBXV01000011">
    <property type="protein sequence ID" value="GAQ16944.1"/>
    <property type="molecule type" value="Genomic_DNA"/>
</dbReference>
<dbReference type="InterPro" id="IPR051450">
    <property type="entry name" value="Gfo/Idh/MocA_Oxidoreductases"/>
</dbReference>
<evidence type="ECO:0000313" key="3">
    <source>
        <dbReference type="EMBL" id="GAQ16944.1"/>
    </source>
</evidence>
<name>A0A0U9H4P7_9BACI</name>
<evidence type="ECO:0000313" key="4">
    <source>
        <dbReference type="Proteomes" id="UP000052946"/>
    </source>
</evidence>
<dbReference type="PANTHER" id="PTHR43377:SF1">
    <property type="entry name" value="BILIVERDIN REDUCTASE A"/>
    <property type="match status" value="1"/>
</dbReference>
<dbReference type="PANTHER" id="PTHR43377">
    <property type="entry name" value="BILIVERDIN REDUCTASE A"/>
    <property type="match status" value="1"/>
</dbReference>
<organism evidence="3 4">
    <name type="scientific">Oceanobacillus picturae</name>
    <dbReference type="NCBI Taxonomy" id="171693"/>
    <lineage>
        <taxon>Bacteria</taxon>
        <taxon>Bacillati</taxon>
        <taxon>Bacillota</taxon>
        <taxon>Bacilli</taxon>
        <taxon>Bacillales</taxon>
        <taxon>Bacillaceae</taxon>
        <taxon>Oceanobacillus</taxon>
    </lineage>
</organism>
<comment type="caution">
    <text evidence="3">The sequence shown here is derived from an EMBL/GenBank/DDBJ whole genome shotgun (WGS) entry which is preliminary data.</text>
</comment>
<gene>
    <name evidence="3" type="ORF">OPHB3_0868</name>
</gene>
<reference evidence="4" key="1">
    <citation type="submission" date="2015-07" db="EMBL/GenBank/DDBJ databases">
        <title>Draft Genome Sequence of Oceanobacillus picturae Heshi-B3 that Was Isolated from Fermented Rice Bran with Aging Salted Mackerel, Which Was Named Heshiko as Traditional Fermented Seafood in Japan.</title>
        <authorList>
            <person name="Akuzawa S."/>
            <person name="Nakagawa J."/>
            <person name="Kanekatsu T."/>
            <person name="Kanesaki Y."/>
            <person name="Suzuki T."/>
        </authorList>
    </citation>
    <scope>NUCLEOTIDE SEQUENCE [LARGE SCALE GENOMIC DNA]</scope>
    <source>
        <strain evidence="4">Heshi-B3</strain>
    </source>
</reference>
<feature type="domain" description="Gfo/Idh/MocA-like oxidoreductase N-terminal" evidence="1">
    <location>
        <begin position="18"/>
        <end position="114"/>
    </location>
</feature>
<dbReference type="GO" id="GO:0000166">
    <property type="term" value="F:nucleotide binding"/>
    <property type="evidence" value="ECO:0007669"/>
    <property type="project" value="InterPro"/>
</dbReference>
<dbReference type="InterPro" id="IPR036291">
    <property type="entry name" value="NAD(P)-bd_dom_sf"/>
</dbReference>
<dbReference type="InterPro" id="IPR000683">
    <property type="entry name" value="Gfo/Idh/MocA-like_OxRdtase_N"/>
</dbReference>
<evidence type="ECO:0000259" key="1">
    <source>
        <dbReference type="Pfam" id="PF01408"/>
    </source>
</evidence>
<dbReference type="Proteomes" id="UP000052946">
    <property type="component" value="Unassembled WGS sequence"/>
</dbReference>
<protein>
    <submittedName>
        <fullName evidence="3">NADH-dependent dehydrogenase</fullName>
    </submittedName>
</protein>
<dbReference type="SUPFAM" id="SSF51735">
    <property type="entry name" value="NAD(P)-binding Rossmann-fold domains"/>
    <property type="match status" value="1"/>
</dbReference>
<dbReference type="InterPro" id="IPR055170">
    <property type="entry name" value="GFO_IDH_MocA-like_dom"/>
</dbReference>
<proteinExistence type="predicted"/>
<dbReference type="Gene3D" id="3.30.360.10">
    <property type="entry name" value="Dihydrodipicolinate Reductase, domain 2"/>
    <property type="match status" value="1"/>
</dbReference>
<dbReference type="SUPFAM" id="SSF55347">
    <property type="entry name" value="Glyceraldehyde-3-phosphate dehydrogenase-like, C-terminal domain"/>
    <property type="match status" value="1"/>
</dbReference>
<dbReference type="Pfam" id="PF01408">
    <property type="entry name" value="GFO_IDH_MocA"/>
    <property type="match status" value="1"/>
</dbReference>
<feature type="domain" description="GFO/IDH/MocA-like oxidoreductase" evidence="2">
    <location>
        <begin position="123"/>
        <end position="244"/>
    </location>
</feature>
<reference evidence="3 4" key="2">
    <citation type="journal article" date="2016" name="Genome Announc.">
        <title>Draft Genome Sequence of Oceanobacillus picturae Heshi-B3, Isolated from Fermented Rice Bran in a Traditional Japanese Seafood Dish.</title>
        <authorList>
            <person name="Akuzawa S."/>
            <person name="Nagaoka J."/>
            <person name="Kanekatsu M."/>
            <person name="Kanesaki Y."/>
            <person name="Suzuki T."/>
        </authorList>
    </citation>
    <scope>NUCLEOTIDE SEQUENCE [LARGE SCALE GENOMIC DNA]</scope>
    <source>
        <strain evidence="3 4">Heshi-B3</strain>
    </source>
</reference>
<evidence type="ECO:0000259" key="2">
    <source>
        <dbReference type="Pfam" id="PF22725"/>
    </source>
</evidence>
<dbReference type="Gene3D" id="3.40.50.720">
    <property type="entry name" value="NAD(P)-binding Rossmann-like Domain"/>
    <property type="match status" value="1"/>
</dbReference>